<dbReference type="GO" id="GO:0009847">
    <property type="term" value="P:spore germination"/>
    <property type="evidence" value="ECO:0007669"/>
    <property type="project" value="InterPro"/>
</dbReference>
<keyword evidence="3" id="KW-0813">Transport</keyword>
<feature type="transmembrane region" description="Helical" evidence="8">
    <location>
        <begin position="335"/>
        <end position="355"/>
    </location>
</feature>
<accession>A0A1S2LVA9</accession>
<feature type="transmembrane region" description="Helical" evidence="8">
    <location>
        <begin position="42"/>
        <end position="60"/>
    </location>
</feature>
<dbReference type="AlphaFoldDB" id="A0A1S2LVA9"/>
<gene>
    <name evidence="9" type="ORF">BKP35_05390</name>
</gene>
<evidence type="ECO:0000256" key="5">
    <source>
        <dbReference type="ARBA" id="ARBA00022692"/>
    </source>
</evidence>
<keyword evidence="6 8" id="KW-1133">Transmembrane helix</keyword>
<evidence type="ECO:0000256" key="1">
    <source>
        <dbReference type="ARBA" id="ARBA00004141"/>
    </source>
</evidence>
<evidence type="ECO:0000256" key="7">
    <source>
        <dbReference type="ARBA" id="ARBA00023136"/>
    </source>
</evidence>
<dbReference type="Pfam" id="PF03845">
    <property type="entry name" value="Spore_permease"/>
    <property type="match status" value="1"/>
</dbReference>
<evidence type="ECO:0000313" key="10">
    <source>
        <dbReference type="Proteomes" id="UP000180098"/>
    </source>
</evidence>
<comment type="subcellular location">
    <subcellularLocation>
        <location evidence="1">Membrane</location>
        <topology evidence="1">Multi-pass membrane protein</topology>
    </subcellularLocation>
</comment>
<feature type="transmembrane region" description="Helical" evidence="8">
    <location>
        <begin position="218"/>
        <end position="238"/>
    </location>
</feature>
<feature type="transmembrane region" description="Helical" evidence="8">
    <location>
        <begin position="183"/>
        <end position="206"/>
    </location>
</feature>
<comment type="caution">
    <text evidence="9">The sequence shown here is derived from an EMBL/GenBank/DDBJ whole genome shotgun (WGS) entry which is preliminary data.</text>
</comment>
<feature type="transmembrane region" description="Helical" evidence="8">
    <location>
        <begin position="107"/>
        <end position="133"/>
    </location>
</feature>
<feature type="transmembrane region" description="Helical" evidence="8">
    <location>
        <begin position="268"/>
        <end position="289"/>
    </location>
</feature>
<dbReference type="OrthoDB" id="2380240at2"/>
<organism evidence="9 10">
    <name type="scientific">Anaerobacillus arseniciselenatis</name>
    <dbReference type="NCBI Taxonomy" id="85682"/>
    <lineage>
        <taxon>Bacteria</taxon>
        <taxon>Bacillati</taxon>
        <taxon>Bacillota</taxon>
        <taxon>Bacilli</taxon>
        <taxon>Bacillales</taxon>
        <taxon>Bacillaceae</taxon>
        <taxon>Anaerobacillus</taxon>
    </lineage>
</organism>
<evidence type="ECO:0000256" key="4">
    <source>
        <dbReference type="ARBA" id="ARBA00022544"/>
    </source>
</evidence>
<sequence length="367" mass="40738">MEKGKISAAQMALMMHPTIIATGILFVPSISAAKAGRDMWLSPIWGSFIGFLVVFIAYQLHKHFPNETIIEYSEHIVGRIPGKVIGLIYLLFYLHVNGIIIREYGEFLSGVFLMTTPESVIFGSMTLVCAFAVRGGLEVIARSAQLFIPIVVLLFLLIVFFLALDLAPTNMLPVFEEGITPSILGAAAPAAWFSEFLLIAFLLPYLTDKEKGLKWANLSVLSVVFILVITNVTALFLFGEITADLLYPVMSAGRYVRVAEFFTHLESIIMAIWILGTFIKISVFYYALVLGTAQWLKLSEYKFIVLPLGFLLVLFATWSAPNLTELKGFLGTSAVFYLLSVQLVLPSILLLIVVIQKKVIQKRSIQA</sequence>
<feature type="transmembrane region" description="Helical" evidence="8">
    <location>
        <begin position="301"/>
        <end position="320"/>
    </location>
</feature>
<dbReference type="Proteomes" id="UP000180098">
    <property type="component" value="Unassembled WGS sequence"/>
</dbReference>
<evidence type="ECO:0000256" key="6">
    <source>
        <dbReference type="ARBA" id="ARBA00022989"/>
    </source>
</evidence>
<keyword evidence="4" id="KW-0309">Germination</keyword>
<dbReference type="PANTHER" id="PTHR34975">
    <property type="entry name" value="SPORE GERMINATION PROTEIN A2"/>
    <property type="match status" value="1"/>
</dbReference>
<feature type="transmembrane region" description="Helical" evidence="8">
    <location>
        <begin position="145"/>
        <end position="163"/>
    </location>
</feature>
<name>A0A1S2LVA9_9BACI</name>
<comment type="similarity">
    <text evidence="2">Belongs to the amino acid-polyamine-organocation (APC) superfamily. Spore germination protein (SGP) (TC 2.A.3.9) family.</text>
</comment>
<keyword evidence="5 8" id="KW-0812">Transmembrane</keyword>
<evidence type="ECO:0000256" key="8">
    <source>
        <dbReference type="SAM" id="Phobius"/>
    </source>
</evidence>
<protein>
    <submittedName>
        <fullName evidence="9">Spore gernimation protein</fullName>
    </submittedName>
</protein>
<proteinExistence type="inferred from homology"/>
<keyword evidence="10" id="KW-1185">Reference proteome</keyword>
<dbReference type="EMBL" id="MLQQ01000002">
    <property type="protein sequence ID" value="OIJ15305.1"/>
    <property type="molecule type" value="Genomic_DNA"/>
</dbReference>
<dbReference type="Gene3D" id="1.20.1740.10">
    <property type="entry name" value="Amino acid/polyamine transporter I"/>
    <property type="match status" value="1"/>
</dbReference>
<dbReference type="InterPro" id="IPR004761">
    <property type="entry name" value="Spore_GerAB"/>
</dbReference>
<dbReference type="GO" id="GO:0016020">
    <property type="term" value="C:membrane"/>
    <property type="evidence" value="ECO:0007669"/>
    <property type="project" value="UniProtKB-SubCell"/>
</dbReference>
<feature type="transmembrane region" description="Helical" evidence="8">
    <location>
        <begin position="80"/>
        <end position="101"/>
    </location>
</feature>
<dbReference type="PANTHER" id="PTHR34975:SF2">
    <property type="entry name" value="SPORE GERMINATION PROTEIN A2"/>
    <property type="match status" value="1"/>
</dbReference>
<evidence type="ECO:0000256" key="3">
    <source>
        <dbReference type="ARBA" id="ARBA00022448"/>
    </source>
</evidence>
<reference evidence="9 10" key="1">
    <citation type="submission" date="2016-10" db="EMBL/GenBank/DDBJ databases">
        <title>Draft genome sequences of four alkaliphilic bacteria belonging to the Anaerobacillus genus.</title>
        <authorList>
            <person name="Bassil N.M."/>
            <person name="Lloyd J.R."/>
        </authorList>
    </citation>
    <scope>NUCLEOTIDE SEQUENCE [LARGE SCALE GENOMIC DNA]</scope>
    <source>
        <strain evidence="9 10">DSM 15340</strain>
    </source>
</reference>
<dbReference type="NCBIfam" id="TIGR00912">
    <property type="entry name" value="2A0309"/>
    <property type="match status" value="1"/>
</dbReference>
<evidence type="ECO:0000313" key="9">
    <source>
        <dbReference type="EMBL" id="OIJ15305.1"/>
    </source>
</evidence>
<keyword evidence="7 8" id="KW-0472">Membrane</keyword>
<evidence type="ECO:0000256" key="2">
    <source>
        <dbReference type="ARBA" id="ARBA00007998"/>
    </source>
</evidence>